<accession>A0A4T2A6C6</accession>
<dbReference type="EMBL" id="RFLV01000001">
    <property type="protein sequence ID" value="TIH10831.1"/>
    <property type="molecule type" value="Genomic_DNA"/>
</dbReference>
<sequence>MPAVTRKGDSCTGHGAFPPRASTAGSPNVFANGIAVHRKQDSWASHCDPSSCHGSQLADGSATVFANGLPLGRIGDPVACGSVVAAGSANVFAGG</sequence>
<evidence type="ECO:0000313" key="3">
    <source>
        <dbReference type="Proteomes" id="UP000307541"/>
    </source>
</evidence>
<proteinExistence type="predicted"/>
<keyword evidence="3" id="KW-1185">Reference proteome</keyword>
<protein>
    <submittedName>
        <fullName evidence="2">PaaR repeat-containing protein</fullName>
    </submittedName>
</protein>
<dbReference type="RefSeq" id="WP_136664109.1">
    <property type="nucleotide sequence ID" value="NZ_RFLV01000001.1"/>
</dbReference>
<dbReference type="AlphaFoldDB" id="A0A4T2A6C6"/>
<evidence type="ECO:0000256" key="1">
    <source>
        <dbReference type="SAM" id="MobiDB-lite"/>
    </source>
</evidence>
<reference evidence="2 3" key="1">
    <citation type="submission" date="2018-10" db="EMBL/GenBank/DDBJ databases">
        <title>Pseudomonas leptonychotis sp. nov., isolated from Weddell seals in Antarctica.</title>
        <authorList>
            <person name="Novakova D."/>
            <person name="Svec P."/>
            <person name="Kralova S."/>
            <person name="Kristofova L."/>
            <person name="Zeman M."/>
            <person name="Pantucek R."/>
            <person name="Maslanova I."/>
            <person name="Sedlacek I."/>
        </authorList>
    </citation>
    <scope>NUCLEOTIDE SEQUENCE [LARGE SCALE GENOMIC DNA]</scope>
    <source>
        <strain evidence="2 3">CCM 8849</strain>
    </source>
</reference>
<gene>
    <name evidence="2" type="ORF">D8779_09185</name>
</gene>
<organism evidence="2 3">
    <name type="scientific">Pseudomonas leptonychotis</name>
    <dbReference type="NCBI Taxonomy" id="2448482"/>
    <lineage>
        <taxon>Bacteria</taxon>
        <taxon>Pseudomonadati</taxon>
        <taxon>Pseudomonadota</taxon>
        <taxon>Gammaproteobacteria</taxon>
        <taxon>Pseudomonadales</taxon>
        <taxon>Pseudomonadaceae</taxon>
        <taxon>Pseudomonas</taxon>
    </lineage>
</organism>
<dbReference type="Proteomes" id="UP000307541">
    <property type="component" value="Unassembled WGS sequence"/>
</dbReference>
<dbReference type="InterPro" id="IPR008727">
    <property type="entry name" value="PAAR_motif"/>
</dbReference>
<evidence type="ECO:0000313" key="2">
    <source>
        <dbReference type="EMBL" id="TIH10831.1"/>
    </source>
</evidence>
<dbReference type="CDD" id="cd14737">
    <property type="entry name" value="PAAR_1"/>
    <property type="match status" value="1"/>
</dbReference>
<dbReference type="Gene3D" id="2.60.200.60">
    <property type="match status" value="1"/>
</dbReference>
<dbReference type="OrthoDB" id="6686920at2"/>
<comment type="caution">
    <text evidence="2">The sequence shown here is derived from an EMBL/GenBank/DDBJ whole genome shotgun (WGS) entry which is preliminary data.</text>
</comment>
<feature type="region of interest" description="Disordered" evidence="1">
    <location>
        <begin position="1"/>
        <end position="28"/>
    </location>
</feature>
<dbReference type="Pfam" id="PF05488">
    <property type="entry name" value="PAAR_motif"/>
    <property type="match status" value="1"/>
</dbReference>
<name>A0A4T2A6C6_9PSED</name>